<evidence type="ECO:0000313" key="1">
    <source>
        <dbReference type="EMBL" id="KAK3704619.1"/>
    </source>
</evidence>
<reference evidence="1" key="1">
    <citation type="submission" date="2023-07" db="EMBL/GenBank/DDBJ databases">
        <title>Black Yeasts Isolated from many extreme environments.</title>
        <authorList>
            <person name="Coleine C."/>
            <person name="Stajich J.E."/>
            <person name="Selbmann L."/>
        </authorList>
    </citation>
    <scope>NUCLEOTIDE SEQUENCE</scope>
    <source>
        <strain evidence="1">CCFEE 5714</strain>
    </source>
</reference>
<evidence type="ECO:0000313" key="2">
    <source>
        <dbReference type="Proteomes" id="UP001281147"/>
    </source>
</evidence>
<protein>
    <submittedName>
        <fullName evidence="1">Uncharacterized protein</fullName>
    </submittedName>
</protein>
<dbReference type="Proteomes" id="UP001281147">
    <property type="component" value="Unassembled WGS sequence"/>
</dbReference>
<comment type="caution">
    <text evidence="1">The sequence shown here is derived from an EMBL/GenBank/DDBJ whole genome shotgun (WGS) entry which is preliminary data.</text>
</comment>
<organism evidence="1 2">
    <name type="scientific">Vermiconidia calcicola</name>
    <dbReference type="NCBI Taxonomy" id="1690605"/>
    <lineage>
        <taxon>Eukaryota</taxon>
        <taxon>Fungi</taxon>
        <taxon>Dikarya</taxon>
        <taxon>Ascomycota</taxon>
        <taxon>Pezizomycotina</taxon>
        <taxon>Dothideomycetes</taxon>
        <taxon>Dothideomycetidae</taxon>
        <taxon>Mycosphaerellales</taxon>
        <taxon>Extremaceae</taxon>
        <taxon>Vermiconidia</taxon>
    </lineage>
</organism>
<proteinExistence type="predicted"/>
<gene>
    <name evidence="1" type="ORF">LTR37_013718</name>
</gene>
<accession>A0ACC3MVK7</accession>
<sequence>MATPGITWANMILSKYVGHRKLVKLLLNKARTNNVQIGEGEFQIRFLNDQCLFRVPEGWELTMVPGGLSMNAGP</sequence>
<keyword evidence="2" id="KW-1185">Reference proteome</keyword>
<name>A0ACC3MVK7_9PEZI</name>
<dbReference type="EMBL" id="JAUTXU010000137">
    <property type="protein sequence ID" value="KAK3704619.1"/>
    <property type="molecule type" value="Genomic_DNA"/>
</dbReference>